<evidence type="ECO:0000259" key="10">
    <source>
        <dbReference type="Pfam" id="PF02880"/>
    </source>
</evidence>
<dbReference type="Gene3D" id="3.40.120.10">
    <property type="entry name" value="Alpha-D-Glucose-1,6-Bisphosphate, subunit A, domain 3"/>
    <property type="match status" value="3"/>
</dbReference>
<keyword evidence="5 7" id="KW-0460">Magnesium</keyword>
<dbReference type="GO" id="GO:0004615">
    <property type="term" value="F:phosphomannomutase activity"/>
    <property type="evidence" value="ECO:0007669"/>
    <property type="project" value="TreeGrafter"/>
</dbReference>
<dbReference type="GO" id="GO:0005975">
    <property type="term" value="P:carbohydrate metabolic process"/>
    <property type="evidence" value="ECO:0007669"/>
    <property type="project" value="InterPro"/>
</dbReference>
<protein>
    <submittedName>
        <fullName evidence="11">Alpha-D-phosphohexomutase superfamily protein</fullName>
    </submittedName>
</protein>
<dbReference type="InterPro" id="IPR005841">
    <property type="entry name" value="Alpha-D-phosphohexomutase_SF"/>
</dbReference>
<dbReference type="AlphaFoldDB" id="A0A9K3GJG0"/>
<evidence type="ECO:0000256" key="7">
    <source>
        <dbReference type="RuleBase" id="RU004326"/>
    </source>
</evidence>
<dbReference type="GO" id="GO:0005829">
    <property type="term" value="C:cytosol"/>
    <property type="evidence" value="ECO:0007669"/>
    <property type="project" value="TreeGrafter"/>
</dbReference>
<organism evidence="11 12">
    <name type="scientific">Kipferlia bialata</name>
    <dbReference type="NCBI Taxonomy" id="797122"/>
    <lineage>
        <taxon>Eukaryota</taxon>
        <taxon>Metamonada</taxon>
        <taxon>Carpediemonas-like organisms</taxon>
        <taxon>Kipferlia</taxon>
    </lineage>
</organism>
<dbReference type="PRINTS" id="PR00509">
    <property type="entry name" value="PGMPMM"/>
</dbReference>
<accession>A0A9K3GJG0</accession>
<comment type="similarity">
    <text evidence="2 7">Belongs to the phosphohexose mutase family.</text>
</comment>
<evidence type="ECO:0000259" key="8">
    <source>
        <dbReference type="Pfam" id="PF02878"/>
    </source>
</evidence>
<comment type="cofactor">
    <cofactor evidence="1">
        <name>Mg(2+)</name>
        <dbReference type="ChEBI" id="CHEBI:18420"/>
    </cofactor>
</comment>
<dbReference type="InterPro" id="IPR016055">
    <property type="entry name" value="A-D-PHexomutase_a/b/a-I/II/III"/>
</dbReference>
<dbReference type="OrthoDB" id="14210at2759"/>
<reference evidence="11 12" key="1">
    <citation type="journal article" date="2018" name="PLoS ONE">
        <title>The draft genome of Kipferlia bialata reveals reductive genome evolution in fornicate parasites.</title>
        <authorList>
            <person name="Tanifuji G."/>
            <person name="Takabayashi S."/>
            <person name="Kume K."/>
            <person name="Takagi M."/>
            <person name="Nakayama T."/>
            <person name="Kamikawa R."/>
            <person name="Inagaki Y."/>
            <person name="Hashimoto T."/>
        </authorList>
    </citation>
    <scope>NUCLEOTIDE SEQUENCE [LARGE SCALE GENOMIC DNA]</scope>
    <source>
        <strain evidence="11">NY0173</strain>
    </source>
</reference>
<dbReference type="InterPro" id="IPR016066">
    <property type="entry name" value="A-D-PHexomutase_CS"/>
</dbReference>
<evidence type="ECO:0000256" key="3">
    <source>
        <dbReference type="ARBA" id="ARBA00022553"/>
    </source>
</evidence>
<evidence type="ECO:0000256" key="1">
    <source>
        <dbReference type="ARBA" id="ARBA00001946"/>
    </source>
</evidence>
<dbReference type="GO" id="GO:0006048">
    <property type="term" value="P:UDP-N-acetylglucosamine biosynthetic process"/>
    <property type="evidence" value="ECO:0007669"/>
    <property type="project" value="TreeGrafter"/>
</dbReference>
<dbReference type="InterPro" id="IPR005845">
    <property type="entry name" value="A-D-PHexomutase_a/b/a-II"/>
</dbReference>
<dbReference type="InterPro" id="IPR005844">
    <property type="entry name" value="A-D-PHexomutase_a/b/a-I"/>
</dbReference>
<dbReference type="EMBL" id="BDIP01001500">
    <property type="protein sequence ID" value="GIQ84525.1"/>
    <property type="molecule type" value="Genomic_DNA"/>
</dbReference>
<dbReference type="GO" id="GO:0000287">
    <property type="term" value="F:magnesium ion binding"/>
    <property type="evidence" value="ECO:0007669"/>
    <property type="project" value="InterPro"/>
</dbReference>
<evidence type="ECO:0000259" key="9">
    <source>
        <dbReference type="Pfam" id="PF02879"/>
    </source>
</evidence>
<evidence type="ECO:0000256" key="5">
    <source>
        <dbReference type="ARBA" id="ARBA00022842"/>
    </source>
</evidence>
<dbReference type="SUPFAM" id="SSF53738">
    <property type="entry name" value="Phosphoglucomutase, first 3 domains"/>
    <property type="match status" value="3"/>
</dbReference>
<dbReference type="Pfam" id="PF02878">
    <property type="entry name" value="PGM_PMM_I"/>
    <property type="match status" value="1"/>
</dbReference>
<dbReference type="InterPro" id="IPR036900">
    <property type="entry name" value="A-D-PHexomutase_C_sf"/>
</dbReference>
<feature type="domain" description="Alpha-D-phosphohexomutase alpha/beta/alpha" evidence="9">
    <location>
        <begin position="133"/>
        <end position="215"/>
    </location>
</feature>
<dbReference type="Pfam" id="PF02880">
    <property type="entry name" value="PGM_PMM_III"/>
    <property type="match status" value="1"/>
</dbReference>
<gene>
    <name evidence="11" type="ORF">KIPB_006033</name>
</gene>
<evidence type="ECO:0000256" key="2">
    <source>
        <dbReference type="ARBA" id="ARBA00010231"/>
    </source>
</evidence>
<dbReference type="PANTHER" id="PTHR42946">
    <property type="entry name" value="PHOSPHOHEXOSE MUTASE"/>
    <property type="match status" value="1"/>
</dbReference>
<evidence type="ECO:0000313" key="12">
    <source>
        <dbReference type="Proteomes" id="UP000265618"/>
    </source>
</evidence>
<dbReference type="SUPFAM" id="SSF55957">
    <property type="entry name" value="Phosphoglucomutase, C-terminal domain"/>
    <property type="match status" value="1"/>
</dbReference>
<dbReference type="InterPro" id="IPR050060">
    <property type="entry name" value="Phosphoglucosamine_mutase"/>
</dbReference>
<evidence type="ECO:0000313" key="11">
    <source>
        <dbReference type="EMBL" id="GIQ84525.1"/>
    </source>
</evidence>
<feature type="domain" description="Alpha-D-phosphohexomutase alpha/beta/alpha" evidence="8">
    <location>
        <begin position="3"/>
        <end position="89"/>
    </location>
</feature>
<name>A0A9K3GJG0_9EUKA</name>
<evidence type="ECO:0000256" key="4">
    <source>
        <dbReference type="ARBA" id="ARBA00022723"/>
    </source>
</evidence>
<sequence length="395" mass="42274">TNIVVLGRDSRESGPALAQVVIDEVAKWGLVCHNTGIVPTPTVQFYVQHTRALGGIMLTASHNPRPWNGLKLVGENALFLSGSRLEGVYSNGATLQPLPEDLPEAPIDTPLLLEVDAVTPHVQSVLAVPYMDVEAIRSANLKVAIDPICGAGGVAMRALLDALHVTVRLAVNDDQTGQFPRLPEPNSANLAGFSQAMADDGGCDMGIAQDPDADRYNSTRRPQDPPLTVLRTPVGEANVASVMVQAGSIAGGEGSGGVMIPDSHIGRDSLVAAGMALTWLARRRLSQPSAPFAELCQEHMDVSLCMVKSKQRSPSNRAVIAALKALATECRGDTEYTVREDDGLHISSEDWWLHVRMSNTEPIFRICGEATGSQAAEALVAEWEERMTQLVMQHA</sequence>
<feature type="non-terminal residue" evidence="11">
    <location>
        <position position="1"/>
    </location>
</feature>
<dbReference type="GO" id="GO:0008966">
    <property type="term" value="F:phosphoglucosamine mutase activity"/>
    <property type="evidence" value="ECO:0007669"/>
    <property type="project" value="TreeGrafter"/>
</dbReference>
<keyword evidence="4 7" id="KW-0479">Metal-binding</keyword>
<keyword evidence="12" id="KW-1185">Reference proteome</keyword>
<evidence type="ECO:0000256" key="6">
    <source>
        <dbReference type="ARBA" id="ARBA00023235"/>
    </source>
</evidence>
<keyword evidence="6" id="KW-0413">Isomerase</keyword>
<feature type="domain" description="Alpha-D-phosphohexomutase alpha/beta/alpha" evidence="10">
    <location>
        <begin position="228"/>
        <end position="299"/>
    </location>
</feature>
<comment type="caution">
    <text evidence="11">The sequence shown here is derived from an EMBL/GenBank/DDBJ whole genome shotgun (WGS) entry which is preliminary data.</text>
</comment>
<dbReference type="Proteomes" id="UP000265618">
    <property type="component" value="Unassembled WGS sequence"/>
</dbReference>
<dbReference type="Pfam" id="PF02879">
    <property type="entry name" value="PGM_PMM_II"/>
    <property type="match status" value="1"/>
</dbReference>
<dbReference type="PANTHER" id="PTHR42946:SF1">
    <property type="entry name" value="PHOSPHOGLUCOMUTASE (ALPHA-D-GLUCOSE-1,6-BISPHOSPHATE-DEPENDENT)"/>
    <property type="match status" value="1"/>
</dbReference>
<dbReference type="Gene3D" id="3.30.310.50">
    <property type="entry name" value="Alpha-D-phosphohexomutase, C-terminal domain"/>
    <property type="match status" value="1"/>
</dbReference>
<dbReference type="PROSITE" id="PS00710">
    <property type="entry name" value="PGM_PMM"/>
    <property type="match status" value="1"/>
</dbReference>
<keyword evidence="3" id="KW-0597">Phosphoprotein</keyword>
<proteinExistence type="inferred from homology"/>
<dbReference type="InterPro" id="IPR005846">
    <property type="entry name" value="A-D-PHexomutase_a/b/a-III"/>
</dbReference>